<sequence length="184" mass="17871">MSGFAACRAGGVGLALALAAAAAPSQAATQGIFGATSSGSVTITASVPARARISGLTDVSFLSQDPAVAATSTQNVCVWSNTATRTYTITASGSGTANAFTIANGALTTPYSVQWSGTTSQTTGTALVAGTASSSFASAATQQACTSGPTASASLIVGISTADLQAMQALTTYSGTLTLLVTPQ</sequence>
<gene>
    <name evidence="2" type="ORF">ACFO0A_13915</name>
</gene>
<protein>
    <recommendedName>
        <fullName evidence="4">DUF4402 domain-containing protein</fullName>
    </recommendedName>
</protein>
<comment type="caution">
    <text evidence="2">The sequence shown here is derived from an EMBL/GenBank/DDBJ whole genome shotgun (WGS) entry which is preliminary data.</text>
</comment>
<evidence type="ECO:0000313" key="3">
    <source>
        <dbReference type="Proteomes" id="UP001595828"/>
    </source>
</evidence>
<dbReference type="EMBL" id="JBHSDR010000006">
    <property type="protein sequence ID" value="MFC4296152.1"/>
    <property type="molecule type" value="Genomic_DNA"/>
</dbReference>
<evidence type="ECO:0008006" key="4">
    <source>
        <dbReference type="Google" id="ProtNLM"/>
    </source>
</evidence>
<name>A0ABV8RTC5_9SPHN</name>
<evidence type="ECO:0000313" key="2">
    <source>
        <dbReference type="EMBL" id="MFC4296152.1"/>
    </source>
</evidence>
<keyword evidence="3" id="KW-1185">Reference proteome</keyword>
<dbReference type="Proteomes" id="UP001595828">
    <property type="component" value="Unassembled WGS sequence"/>
</dbReference>
<feature type="chain" id="PRO_5045259231" description="DUF4402 domain-containing protein" evidence="1">
    <location>
        <begin position="28"/>
        <end position="184"/>
    </location>
</feature>
<reference evidence="3" key="1">
    <citation type="journal article" date="2019" name="Int. J. Syst. Evol. Microbiol.">
        <title>The Global Catalogue of Microorganisms (GCM) 10K type strain sequencing project: providing services to taxonomists for standard genome sequencing and annotation.</title>
        <authorList>
            <consortium name="The Broad Institute Genomics Platform"/>
            <consortium name="The Broad Institute Genome Sequencing Center for Infectious Disease"/>
            <person name="Wu L."/>
            <person name="Ma J."/>
        </authorList>
    </citation>
    <scope>NUCLEOTIDE SEQUENCE [LARGE SCALE GENOMIC DNA]</scope>
    <source>
        <strain evidence="3">CGMCC 1.12989</strain>
    </source>
</reference>
<accession>A0ABV8RTC5</accession>
<evidence type="ECO:0000256" key="1">
    <source>
        <dbReference type="SAM" id="SignalP"/>
    </source>
</evidence>
<feature type="signal peptide" evidence="1">
    <location>
        <begin position="1"/>
        <end position="27"/>
    </location>
</feature>
<proteinExistence type="predicted"/>
<organism evidence="2 3">
    <name type="scientific">Novosphingobium tardum</name>
    <dbReference type="NCBI Taxonomy" id="1538021"/>
    <lineage>
        <taxon>Bacteria</taxon>
        <taxon>Pseudomonadati</taxon>
        <taxon>Pseudomonadota</taxon>
        <taxon>Alphaproteobacteria</taxon>
        <taxon>Sphingomonadales</taxon>
        <taxon>Sphingomonadaceae</taxon>
        <taxon>Novosphingobium</taxon>
    </lineage>
</organism>
<keyword evidence="1" id="KW-0732">Signal</keyword>